<organism evidence="1 2">
    <name type="scientific">Panagrolaimus superbus</name>
    <dbReference type="NCBI Taxonomy" id="310955"/>
    <lineage>
        <taxon>Eukaryota</taxon>
        <taxon>Metazoa</taxon>
        <taxon>Ecdysozoa</taxon>
        <taxon>Nematoda</taxon>
        <taxon>Chromadorea</taxon>
        <taxon>Rhabditida</taxon>
        <taxon>Tylenchina</taxon>
        <taxon>Panagrolaimomorpha</taxon>
        <taxon>Panagrolaimoidea</taxon>
        <taxon>Panagrolaimidae</taxon>
        <taxon>Panagrolaimus</taxon>
    </lineage>
</organism>
<name>A0A914YTK1_9BILA</name>
<evidence type="ECO:0000313" key="1">
    <source>
        <dbReference type="Proteomes" id="UP000887577"/>
    </source>
</evidence>
<sequence>MSEQQQQPLNRKEIQIFKFAVVNASINWKSRKRCNAFMKDAKAARRCPEYKIRERKLEEIIEKIVDFRDNNDHFEPAWKEAASFSENTAPKRFLRRNAKKFRMSTPFYNQKRNDFIEMLRENGKEIRTKKYAENVQFNFHLESFHGYDAFDLTCEPGALDSMLPPKTLDPFEESVLNHHDVQQLLQDNN</sequence>
<dbReference type="WBParaSite" id="PSU_v2.g3322.t1">
    <property type="protein sequence ID" value="PSU_v2.g3322.t1"/>
    <property type="gene ID" value="PSU_v2.g3322"/>
</dbReference>
<accession>A0A914YTK1</accession>
<dbReference type="Proteomes" id="UP000887577">
    <property type="component" value="Unplaced"/>
</dbReference>
<protein>
    <submittedName>
        <fullName evidence="2">Uncharacterized protein</fullName>
    </submittedName>
</protein>
<evidence type="ECO:0000313" key="2">
    <source>
        <dbReference type="WBParaSite" id="PSU_v2.g3322.t1"/>
    </source>
</evidence>
<dbReference type="AlphaFoldDB" id="A0A914YTK1"/>
<keyword evidence="1" id="KW-1185">Reference proteome</keyword>
<proteinExistence type="predicted"/>
<reference evidence="2" key="1">
    <citation type="submission" date="2022-11" db="UniProtKB">
        <authorList>
            <consortium name="WormBaseParasite"/>
        </authorList>
    </citation>
    <scope>IDENTIFICATION</scope>
</reference>